<dbReference type="Proteomes" id="UP000310066">
    <property type="component" value="Unassembled WGS sequence"/>
</dbReference>
<organism evidence="2 3">
    <name type="scientific">Friedmanniomyces endolithicus</name>
    <dbReference type="NCBI Taxonomy" id="329885"/>
    <lineage>
        <taxon>Eukaryota</taxon>
        <taxon>Fungi</taxon>
        <taxon>Dikarya</taxon>
        <taxon>Ascomycota</taxon>
        <taxon>Pezizomycotina</taxon>
        <taxon>Dothideomycetes</taxon>
        <taxon>Dothideomycetidae</taxon>
        <taxon>Mycosphaerellales</taxon>
        <taxon>Teratosphaeriaceae</taxon>
        <taxon>Friedmanniomyces</taxon>
    </lineage>
</organism>
<feature type="region of interest" description="Disordered" evidence="1">
    <location>
        <begin position="301"/>
        <end position="360"/>
    </location>
</feature>
<feature type="compositionally biased region" description="Basic residues" evidence="1">
    <location>
        <begin position="1"/>
        <end position="13"/>
    </location>
</feature>
<feature type="compositionally biased region" description="Low complexity" evidence="1">
    <location>
        <begin position="122"/>
        <end position="134"/>
    </location>
</feature>
<comment type="caution">
    <text evidence="2">The sequence shown here is derived from an EMBL/GenBank/DDBJ whole genome shotgun (WGS) entry which is preliminary data.</text>
</comment>
<reference evidence="2 3" key="1">
    <citation type="submission" date="2017-03" db="EMBL/GenBank/DDBJ databases">
        <title>Genomes of endolithic fungi from Antarctica.</title>
        <authorList>
            <person name="Coleine C."/>
            <person name="Masonjones S."/>
            <person name="Stajich J.E."/>
        </authorList>
    </citation>
    <scope>NUCLEOTIDE SEQUENCE [LARGE SCALE GENOMIC DNA]</scope>
    <source>
        <strain evidence="2 3">CCFEE 5311</strain>
    </source>
</reference>
<dbReference type="EMBL" id="NAJP01000106">
    <property type="protein sequence ID" value="TKA29902.1"/>
    <property type="molecule type" value="Genomic_DNA"/>
</dbReference>
<feature type="compositionally biased region" description="Basic and acidic residues" evidence="1">
    <location>
        <begin position="433"/>
        <end position="452"/>
    </location>
</feature>
<feature type="region of interest" description="Disordered" evidence="1">
    <location>
        <begin position="1"/>
        <end position="150"/>
    </location>
</feature>
<feature type="compositionally biased region" description="Basic and acidic residues" evidence="1">
    <location>
        <begin position="47"/>
        <end position="63"/>
    </location>
</feature>
<feature type="region of interest" description="Disordered" evidence="1">
    <location>
        <begin position="433"/>
        <end position="491"/>
    </location>
</feature>
<name>A0A4U0U5P1_9PEZI</name>
<feature type="compositionally biased region" description="Basic residues" evidence="1">
    <location>
        <begin position="31"/>
        <end position="46"/>
    </location>
</feature>
<gene>
    <name evidence="2" type="ORF">B0A54_15028</name>
</gene>
<feature type="compositionally biased region" description="Pro residues" evidence="1">
    <location>
        <begin position="332"/>
        <end position="345"/>
    </location>
</feature>
<feature type="compositionally biased region" description="Polar residues" evidence="1">
    <location>
        <begin position="77"/>
        <end position="87"/>
    </location>
</feature>
<evidence type="ECO:0000256" key="1">
    <source>
        <dbReference type="SAM" id="MobiDB-lite"/>
    </source>
</evidence>
<evidence type="ECO:0000313" key="2">
    <source>
        <dbReference type="EMBL" id="TKA29902.1"/>
    </source>
</evidence>
<evidence type="ECO:0000313" key="3">
    <source>
        <dbReference type="Proteomes" id="UP000310066"/>
    </source>
</evidence>
<accession>A0A4U0U5P1</accession>
<proteinExistence type="predicted"/>
<sequence>MEKKVRWFRKAKQKAMGDAQKSKQMATKARTVAKRAMGKALKMKQVAKREPEAAKKDLPEEKTCSPAPAAEAENTAGAVTQLPSGTTVDDGAAETDAGGPPASGTPPPLLLPESTPSDDSELPAAAAPEAEPQAIPTMATAGGTPSREVTTTAVDHGAAETGAAAPPAPVTKAVLPAVLVPQVARQALPVPVAAVHVGAAVQGSTATAVTSRATEKAPSAPLVGAELQRVERLREIIALKVQQKLCVVTNDMSYRVRSDFAEQRRELAIKVTRLQRSYLETHGQYDFDGEAEAEYQAQVAARRGESERTSSAAHETAAEVASGKPDLTMSDLPPPSLPQQDPAPPHFGDSVMSGTEEAPVVPGGGETVAGGAAMPAFALPGVALPGLVLPATPPVDQPALIVPRAARAPANLFMPRRTQLRPSRLSIELTRAADEPMHDAPGDETVYDRDGDQAMEEAQGGDAETVEGGDETMPDAHDEEAGDDAAMDTSG</sequence>
<dbReference type="AlphaFoldDB" id="A0A4U0U5P1"/>
<protein>
    <submittedName>
        <fullName evidence="2">Uncharacterized protein</fullName>
    </submittedName>
</protein>
<dbReference type="OrthoDB" id="10365969at2759"/>
<feature type="compositionally biased region" description="Acidic residues" evidence="1">
    <location>
        <begin position="464"/>
        <end position="491"/>
    </location>
</feature>